<dbReference type="InterPro" id="IPR001789">
    <property type="entry name" value="Sig_transdc_resp-reg_receiver"/>
</dbReference>
<keyword evidence="5" id="KW-1185">Reference proteome</keyword>
<dbReference type="InterPro" id="IPR011006">
    <property type="entry name" value="CheY-like_superfamily"/>
</dbReference>
<dbReference type="RefSeq" id="WP_136837991.1">
    <property type="nucleotide sequence ID" value="NZ_SWBR01000001.1"/>
</dbReference>
<dbReference type="OrthoDB" id="9787344at2"/>
<evidence type="ECO:0000256" key="1">
    <source>
        <dbReference type="PROSITE-ProRule" id="PRU00169"/>
    </source>
</evidence>
<dbReference type="InterPro" id="IPR007492">
    <property type="entry name" value="LytTR_DNA-bd_dom"/>
</dbReference>
<dbReference type="InterPro" id="IPR046947">
    <property type="entry name" value="LytR-like"/>
</dbReference>
<dbReference type="GO" id="GO:0003677">
    <property type="term" value="F:DNA binding"/>
    <property type="evidence" value="ECO:0007669"/>
    <property type="project" value="InterPro"/>
</dbReference>
<dbReference type="SUPFAM" id="SSF52172">
    <property type="entry name" value="CheY-like"/>
    <property type="match status" value="1"/>
</dbReference>
<evidence type="ECO:0000259" key="3">
    <source>
        <dbReference type="PROSITE" id="PS50930"/>
    </source>
</evidence>
<dbReference type="Pfam" id="PF00072">
    <property type="entry name" value="Response_reg"/>
    <property type="match status" value="1"/>
</dbReference>
<dbReference type="PANTHER" id="PTHR37299">
    <property type="entry name" value="TRANSCRIPTIONAL REGULATOR-RELATED"/>
    <property type="match status" value="1"/>
</dbReference>
<dbReference type="PANTHER" id="PTHR37299:SF1">
    <property type="entry name" value="STAGE 0 SPORULATION PROTEIN A HOMOLOG"/>
    <property type="match status" value="1"/>
</dbReference>
<dbReference type="AlphaFoldDB" id="A0A4U1CXZ5"/>
<organism evidence="4 5">
    <name type="scientific">Pedobacter polaris</name>
    <dbReference type="NCBI Taxonomy" id="2571273"/>
    <lineage>
        <taxon>Bacteria</taxon>
        <taxon>Pseudomonadati</taxon>
        <taxon>Bacteroidota</taxon>
        <taxon>Sphingobacteriia</taxon>
        <taxon>Sphingobacteriales</taxon>
        <taxon>Sphingobacteriaceae</taxon>
        <taxon>Pedobacter</taxon>
    </lineage>
</organism>
<dbReference type="PROSITE" id="PS50930">
    <property type="entry name" value="HTH_LYTTR"/>
    <property type="match status" value="1"/>
</dbReference>
<feature type="modified residue" description="4-aspartylphosphate" evidence="1">
    <location>
        <position position="54"/>
    </location>
</feature>
<dbReference type="SMART" id="SM00850">
    <property type="entry name" value="LytTR"/>
    <property type="match status" value="1"/>
</dbReference>
<dbReference type="Pfam" id="PF04397">
    <property type="entry name" value="LytTR"/>
    <property type="match status" value="1"/>
</dbReference>
<protein>
    <submittedName>
        <fullName evidence="4">Response regulator transcription factor</fullName>
    </submittedName>
</protein>
<evidence type="ECO:0000313" key="5">
    <source>
        <dbReference type="Proteomes" id="UP000309488"/>
    </source>
</evidence>
<sequence>MINCLIVDDEPLAQDILEGYINSKENLSLVRKCSTAFEAFEILHQQQIDLMFLDVKMPGLNGIDFLKSLKSPPAVIFTTAFSEYAVDSYNLEAVDYLLKPITIDRFDKSLTKFFKLQPITMHEEKTYTYFKVSGKLLKVEHSSIFFAQSIKDYLLLHTNNGNLIVHMTMKYLNELMPEKYFVRVHRSYLVNQAYITAIGKNQVLINKVEIPIGESYREVLLLKKLNL</sequence>
<dbReference type="GO" id="GO:0000156">
    <property type="term" value="F:phosphorelay response regulator activity"/>
    <property type="evidence" value="ECO:0007669"/>
    <property type="project" value="InterPro"/>
</dbReference>
<accession>A0A4U1CXZ5</accession>
<proteinExistence type="predicted"/>
<evidence type="ECO:0000259" key="2">
    <source>
        <dbReference type="PROSITE" id="PS50110"/>
    </source>
</evidence>
<evidence type="ECO:0000313" key="4">
    <source>
        <dbReference type="EMBL" id="TKC12078.1"/>
    </source>
</evidence>
<dbReference type="EMBL" id="SWBR01000001">
    <property type="protein sequence ID" value="TKC12078.1"/>
    <property type="molecule type" value="Genomic_DNA"/>
</dbReference>
<feature type="domain" description="Response regulatory" evidence="2">
    <location>
        <begin position="3"/>
        <end position="114"/>
    </location>
</feature>
<gene>
    <name evidence="4" type="ORF">FA048_00210</name>
</gene>
<dbReference type="Gene3D" id="2.40.50.1020">
    <property type="entry name" value="LytTr DNA-binding domain"/>
    <property type="match status" value="1"/>
</dbReference>
<dbReference type="SMART" id="SM00448">
    <property type="entry name" value="REC"/>
    <property type="match status" value="1"/>
</dbReference>
<dbReference type="Proteomes" id="UP000309488">
    <property type="component" value="Unassembled WGS sequence"/>
</dbReference>
<reference evidence="4 5" key="1">
    <citation type="submission" date="2019-04" db="EMBL/GenBank/DDBJ databases">
        <title>Pedobacter sp. RP-3-22 sp. nov., isolated from Arctic soil.</title>
        <authorList>
            <person name="Dahal R.H."/>
            <person name="Kim D.-U."/>
        </authorList>
    </citation>
    <scope>NUCLEOTIDE SEQUENCE [LARGE SCALE GENOMIC DNA]</scope>
    <source>
        <strain evidence="4 5">RP-3-22</strain>
    </source>
</reference>
<feature type="domain" description="HTH LytTR-type" evidence="3">
    <location>
        <begin position="128"/>
        <end position="195"/>
    </location>
</feature>
<keyword evidence="1" id="KW-0597">Phosphoprotein</keyword>
<dbReference type="PROSITE" id="PS50110">
    <property type="entry name" value="RESPONSE_REGULATORY"/>
    <property type="match status" value="1"/>
</dbReference>
<dbReference type="Gene3D" id="3.40.50.2300">
    <property type="match status" value="1"/>
</dbReference>
<name>A0A4U1CXZ5_9SPHI</name>
<comment type="caution">
    <text evidence="4">The sequence shown here is derived from an EMBL/GenBank/DDBJ whole genome shotgun (WGS) entry which is preliminary data.</text>
</comment>